<comment type="caution">
    <text evidence="1">The sequence shown here is derived from an EMBL/GenBank/DDBJ whole genome shotgun (WGS) entry which is preliminary data.</text>
</comment>
<dbReference type="Proteomes" id="UP000176998">
    <property type="component" value="Unassembled WGS sequence"/>
</dbReference>
<protein>
    <submittedName>
        <fullName evidence="1">Uncharacterized protein</fullName>
    </submittedName>
</protein>
<gene>
    <name evidence="1" type="ORF">CORC01_04533</name>
</gene>
<proteinExistence type="predicted"/>
<keyword evidence="2" id="KW-1185">Reference proteome</keyword>
<dbReference type="EMBL" id="MJBS01000030">
    <property type="protein sequence ID" value="OHF00125.1"/>
    <property type="molecule type" value="Genomic_DNA"/>
</dbReference>
<dbReference type="RefSeq" id="XP_022477269.1">
    <property type="nucleotide sequence ID" value="XM_022616180.1"/>
</dbReference>
<name>A0A1G4BFI5_9PEZI</name>
<dbReference type="GeneID" id="34557690"/>
<dbReference type="AlphaFoldDB" id="A0A1G4BFI5"/>
<evidence type="ECO:0000313" key="2">
    <source>
        <dbReference type="Proteomes" id="UP000176998"/>
    </source>
</evidence>
<accession>A0A1G4BFI5</accession>
<reference evidence="1 2" key="1">
    <citation type="submission" date="2016-09" db="EMBL/GenBank/DDBJ databases">
        <authorList>
            <person name="Capua I."/>
            <person name="De Benedictis P."/>
            <person name="Joannis T."/>
            <person name="Lombin L.H."/>
            <person name="Cattoli G."/>
        </authorList>
    </citation>
    <scope>NUCLEOTIDE SEQUENCE [LARGE SCALE GENOMIC DNA]</scope>
    <source>
        <strain evidence="1 2">IMI 309357</strain>
    </source>
</reference>
<organism evidence="1 2">
    <name type="scientific">Colletotrichum orchidophilum</name>
    <dbReference type="NCBI Taxonomy" id="1209926"/>
    <lineage>
        <taxon>Eukaryota</taxon>
        <taxon>Fungi</taxon>
        <taxon>Dikarya</taxon>
        <taxon>Ascomycota</taxon>
        <taxon>Pezizomycotina</taxon>
        <taxon>Sordariomycetes</taxon>
        <taxon>Hypocreomycetidae</taxon>
        <taxon>Glomerellales</taxon>
        <taxon>Glomerellaceae</taxon>
        <taxon>Colletotrichum</taxon>
    </lineage>
</organism>
<sequence>MPISPYNLIWSSTTTLLPGSSSRRTIPAQVRILRSKTGINR</sequence>
<evidence type="ECO:0000313" key="1">
    <source>
        <dbReference type="EMBL" id="OHF00125.1"/>
    </source>
</evidence>